<dbReference type="Gene3D" id="3.50.50.60">
    <property type="entry name" value="FAD/NAD(P)-binding domain"/>
    <property type="match status" value="1"/>
</dbReference>
<evidence type="ECO:0000313" key="6">
    <source>
        <dbReference type="EMBL" id="GHB49937.1"/>
    </source>
</evidence>
<evidence type="ECO:0000256" key="4">
    <source>
        <dbReference type="PIRSR" id="PIRSR601613-1"/>
    </source>
</evidence>
<keyword evidence="3" id="KW-0560">Oxidoreductase</keyword>
<feature type="binding site" evidence="4">
    <location>
        <position position="231"/>
    </location>
    <ligand>
        <name>FAD</name>
        <dbReference type="ChEBI" id="CHEBI:57692"/>
    </ligand>
</feature>
<gene>
    <name evidence="6" type="primary">aofH</name>
    <name evidence="6" type="ORF">GCM10008106_33360</name>
</gene>
<evidence type="ECO:0000256" key="3">
    <source>
        <dbReference type="ARBA" id="ARBA00023002"/>
    </source>
</evidence>
<dbReference type="InterPro" id="IPR036188">
    <property type="entry name" value="FAD/NAD-bd_sf"/>
</dbReference>
<comment type="similarity">
    <text evidence="2">Belongs to the flavin monoamine oxidase family.</text>
</comment>
<dbReference type="RefSeq" id="WP_189585437.1">
    <property type="nucleotide sequence ID" value="NZ_BMYF01000025.1"/>
</dbReference>
<evidence type="ECO:0000256" key="2">
    <source>
        <dbReference type="ARBA" id="ARBA00005995"/>
    </source>
</evidence>
<dbReference type="Proteomes" id="UP000642809">
    <property type="component" value="Unassembled WGS sequence"/>
</dbReference>
<keyword evidence="7" id="KW-1185">Reference proteome</keyword>
<organism evidence="6 7">
    <name type="scientific">Mongoliitalea lutea</name>
    <dbReference type="NCBI Taxonomy" id="849756"/>
    <lineage>
        <taxon>Bacteria</taxon>
        <taxon>Pseudomonadati</taxon>
        <taxon>Bacteroidota</taxon>
        <taxon>Cytophagia</taxon>
        <taxon>Cytophagales</taxon>
        <taxon>Cyclobacteriaceae</taxon>
        <taxon>Mongoliitalea</taxon>
    </lineage>
</organism>
<comment type="caution">
    <text evidence="6">The sequence shown here is derived from an EMBL/GenBank/DDBJ whole genome shotgun (WGS) entry which is preliminary data.</text>
</comment>
<reference evidence="6" key="1">
    <citation type="journal article" date="2014" name="Int. J. Syst. Evol. Microbiol.">
        <title>Complete genome sequence of Corynebacterium casei LMG S-19264T (=DSM 44701T), isolated from a smear-ripened cheese.</title>
        <authorList>
            <consortium name="US DOE Joint Genome Institute (JGI-PGF)"/>
            <person name="Walter F."/>
            <person name="Albersmeier A."/>
            <person name="Kalinowski J."/>
            <person name="Ruckert C."/>
        </authorList>
    </citation>
    <scope>NUCLEOTIDE SEQUENCE</scope>
    <source>
        <strain evidence="6">KCTC 23224</strain>
    </source>
</reference>
<feature type="binding site" evidence="4">
    <location>
        <begin position="31"/>
        <end position="32"/>
    </location>
    <ligand>
        <name>FAD</name>
        <dbReference type="ChEBI" id="CHEBI:57692"/>
    </ligand>
</feature>
<name>A0A8J3CZQ5_9BACT</name>
<dbReference type="SUPFAM" id="SSF51905">
    <property type="entry name" value="FAD/NAD(P)-binding domain"/>
    <property type="match status" value="1"/>
</dbReference>
<dbReference type="InterPro" id="IPR002937">
    <property type="entry name" value="Amino_oxidase"/>
</dbReference>
<comment type="cofactor">
    <cofactor evidence="1">
        <name>FAD</name>
        <dbReference type="ChEBI" id="CHEBI:57692"/>
    </cofactor>
</comment>
<dbReference type="PRINTS" id="PR00757">
    <property type="entry name" value="AMINEOXDASEF"/>
</dbReference>
<evidence type="ECO:0000256" key="1">
    <source>
        <dbReference type="ARBA" id="ARBA00001974"/>
    </source>
</evidence>
<feature type="domain" description="Amine oxidase" evidence="5">
    <location>
        <begin position="11"/>
        <end position="443"/>
    </location>
</feature>
<protein>
    <submittedName>
        <fullName evidence="6">Putative flavin-containing monoamine oxidase AofH</fullName>
    </submittedName>
</protein>
<dbReference type="InterPro" id="IPR050703">
    <property type="entry name" value="Flavin_MAO"/>
</dbReference>
<dbReference type="SUPFAM" id="SSF54373">
    <property type="entry name" value="FAD-linked reductases, C-terminal domain"/>
    <property type="match status" value="1"/>
</dbReference>
<dbReference type="AlphaFoldDB" id="A0A8J3CZQ5"/>
<proteinExistence type="inferred from homology"/>
<dbReference type="InterPro" id="IPR001613">
    <property type="entry name" value="Flavin_amine_oxidase"/>
</dbReference>
<dbReference type="Pfam" id="PF01593">
    <property type="entry name" value="Amino_oxidase"/>
    <property type="match status" value="1"/>
</dbReference>
<feature type="binding site" evidence="4">
    <location>
        <position position="420"/>
    </location>
    <ligand>
        <name>FAD</name>
        <dbReference type="ChEBI" id="CHEBI:57692"/>
    </ligand>
</feature>
<dbReference type="EMBL" id="BMYF01000025">
    <property type="protein sequence ID" value="GHB49937.1"/>
    <property type="molecule type" value="Genomic_DNA"/>
</dbReference>
<dbReference type="GO" id="GO:0016491">
    <property type="term" value="F:oxidoreductase activity"/>
    <property type="evidence" value="ECO:0007669"/>
    <property type="project" value="UniProtKB-KW"/>
</dbReference>
<evidence type="ECO:0000313" key="7">
    <source>
        <dbReference type="Proteomes" id="UP000642809"/>
    </source>
</evidence>
<dbReference type="PANTHER" id="PTHR43563">
    <property type="entry name" value="AMINE OXIDASE"/>
    <property type="match status" value="1"/>
</dbReference>
<accession>A0A8J3CZQ5</accession>
<reference evidence="6" key="2">
    <citation type="submission" date="2020-09" db="EMBL/GenBank/DDBJ databases">
        <authorList>
            <person name="Sun Q."/>
            <person name="Kim S."/>
        </authorList>
    </citation>
    <scope>NUCLEOTIDE SEQUENCE</scope>
    <source>
        <strain evidence="6">KCTC 23224</strain>
    </source>
</reference>
<feature type="binding site" evidence="4">
    <location>
        <position position="337"/>
    </location>
    <ligand>
        <name>substrate</name>
    </ligand>
</feature>
<evidence type="ECO:0000259" key="5">
    <source>
        <dbReference type="Pfam" id="PF01593"/>
    </source>
</evidence>
<dbReference type="PANTHER" id="PTHR43563:SF1">
    <property type="entry name" value="AMINE OXIDASE [FLAVIN-CONTAINING] B"/>
    <property type="match status" value="1"/>
</dbReference>
<feature type="binding site" evidence="4">
    <location>
        <position position="12"/>
    </location>
    <ligand>
        <name>FAD</name>
        <dbReference type="ChEBI" id="CHEBI:57692"/>
    </ligand>
</feature>
<sequence>MQDVLIIGAGFSGIAAGKKLHEAGKSFLILEARDRIGGRVYTKRWEDGFYLDLGGQWIGPTQDRMYELCQEFGIDYFETYDTGKNLLDLNQRIRSFSGLIPKMDIISLVNLDWLMKKMEKMAASIDPISPWSHPKAKEYDSISLEAFISQNCKTKACKKVIRLACETVFASEMNEISLLHALFYIRSGTDLNTLVSIKNGAQLHRIQGGMGSVAERMCKPFENSILFSHAVSSVKQSDDSVTVFTENNSFTAKKLIIAIPPPLAAKINFNPILPANKRQVMDRIAMGQVGKCFMVYKKPFWRDKGFSGQVLADEHSPFQTLFDASPKDGSMGIILGFTIAERCRAYFKLSKENRQKAMEKQLVSYFGPEASNPTRYEDFTMTDEAWSRGCYAGLYPTGAWTGFQDAYRATNGHIHWAGTEAATRWFGYIEGAVLAGEKAATDIVLALADTGD</sequence>